<keyword evidence="8" id="KW-0119">Carbohydrate metabolism</keyword>
<proteinExistence type="inferred from homology"/>
<dbReference type="Gene3D" id="3.20.20.370">
    <property type="entry name" value="Glycoside hydrolase/deacetylase"/>
    <property type="match status" value="1"/>
</dbReference>
<dbReference type="SUPFAM" id="SSF88713">
    <property type="entry name" value="Glycoside hydrolase/deacetylase"/>
    <property type="match status" value="1"/>
</dbReference>
<evidence type="ECO:0000256" key="2">
    <source>
        <dbReference type="ARBA" id="ARBA00003451"/>
    </source>
</evidence>
<evidence type="ECO:0000256" key="5">
    <source>
        <dbReference type="ARBA" id="ARBA00022723"/>
    </source>
</evidence>
<dbReference type="InterPro" id="IPR006879">
    <property type="entry name" value="YdjC-like"/>
</dbReference>
<organism evidence="9 10">
    <name type="scientific">Podilymbus podiceps</name>
    <name type="common">Pied-billed grebe</name>
    <dbReference type="NCBI Taxonomy" id="9252"/>
    <lineage>
        <taxon>Eukaryota</taxon>
        <taxon>Metazoa</taxon>
        <taxon>Chordata</taxon>
        <taxon>Craniata</taxon>
        <taxon>Vertebrata</taxon>
        <taxon>Euteleostomi</taxon>
        <taxon>Archelosauria</taxon>
        <taxon>Archosauria</taxon>
        <taxon>Dinosauria</taxon>
        <taxon>Saurischia</taxon>
        <taxon>Theropoda</taxon>
        <taxon>Coelurosauria</taxon>
        <taxon>Aves</taxon>
        <taxon>Neognathae</taxon>
        <taxon>Neoaves</taxon>
        <taxon>Mirandornithes</taxon>
        <taxon>Podicipediformes</taxon>
        <taxon>Podicipedidae</taxon>
        <taxon>Podilymbus</taxon>
    </lineage>
</organism>
<name>A0A7L0T1A8_PODPO</name>
<protein>
    <recommendedName>
        <fullName evidence="4">Carbohydrate deacetylase</fullName>
    </recommendedName>
</protein>
<dbReference type="GO" id="GO:0046872">
    <property type="term" value="F:metal ion binding"/>
    <property type="evidence" value="ECO:0007669"/>
    <property type="project" value="UniProtKB-KW"/>
</dbReference>
<sequence>LRMLQVKLIVTGDDFGYCPRRNQGIVDCFLAGAISNVSLLVNGSAAADAAKLARRYNIPIGLHANLSEGSPVCEVLKTNSSLLNQDGFFHGKMGFRTALSKGLLNMSEVKQELKAQVELFRELTGHLPPHMDGHQHIHVLPEVRHVFAEVLEEYGIKYTRVPIEPGLHNCNWIPPSLMDFYLGVEEDSFNTVDVFTRHGIRWPDIYIGLSTMGKNMSVSNIWSAIDTAIVELTSKAPSPADPAPQGRTVTIELMVHPGYPSVPPVGGCGEGPDDFSQSWERLHELQTLIKPELQSHYKTRNVQLCSFKDL</sequence>
<feature type="non-terminal residue" evidence="9">
    <location>
        <position position="310"/>
    </location>
</feature>
<dbReference type="GO" id="GO:0019213">
    <property type="term" value="F:deacetylase activity"/>
    <property type="evidence" value="ECO:0007669"/>
    <property type="project" value="TreeGrafter"/>
</dbReference>
<evidence type="ECO:0000256" key="6">
    <source>
        <dbReference type="ARBA" id="ARBA00022801"/>
    </source>
</evidence>
<dbReference type="Pfam" id="PF04794">
    <property type="entry name" value="YdjC"/>
    <property type="match status" value="1"/>
</dbReference>
<dbReference type="Proteomes" id="UP000555275">
    <property type="component" value="Unassembled WGS sequence"/>
</dbReference>
<dbReference type="OrthoDB" id="8908051at2759"/>
<evidence type="ECO:0000256" key="7">
    <source>
        <dbReference type="ARBA" id="ARBA00022842"/>
    </source>
</evidence>
<keyword evidence="7" id="KW-0460">Magnesium</keyword>
<gene>
    <name evidence="9" type="primary">Ydjc</name>
    <name evidence="9" type="ORF">PODPOD_R03848</name>
</gene>
<evidence type="ECO:0000256" key="1">
    <source>
        <dbReference type="ARBA" id="ARBA00001946"/>
    </source>
</evidence>
<dbReference type="AlphaFoldDB" id="A0A7L0T1A8"/>
<keyword evidence="5" id="KW-0479">Metal-binding</keyword>
<dbReference type="GO" id="GO:0005975">
    <property type="term" value="P:carbohydrate metabolic process"/>
    <property type="evidence" value="ECO:0007669"/>
    <property type="project" value="InterPro"/>
</dbReference>
<feature type="non-terminal residue" evidence="9">
    <location>
        <position position="1"/>
    </location>
</feature>
<comment type="cofactor">
    <cofactor evidence="1">
        <name>Mg(2+)</name>
        <dbReference type="ChEBI" id="CHEBI:18420"/>
    </cofactor>
</comment>
<dbReference type="PANTHER" id="PTHR31609:SF1">
    <property type="entry name" value="CARBOHYDRATE DEACETYLASE"/>
    <property type="match status" value="1"/>
</dbReference>
<dbReference type="GO" id="GO:0016787">
    <property type="term" value="F:hydrolase activity"/>
    <property type="evidence" value="ECO:0007669"/>
    <property type="project" value="UniProtKB-KW"/>
</dbReference>
<evidence type="ECO:0000313" key="10">
    <source>
        <dbReference type="Proteomes" id="UP000555275"/>
    </source>
</evidence>
<comment type="function">
    <text evidence="2">Probably catalyzes the deacetylation of acetylated carbohydrates an important step in the degradation of oligosaccharides.</text>
</comment>
<evidence type="ECO:0000313" key="9">
    <source>
        <dbReference type="EMBL" id="NXL48130.1"/>
    </source>
</evidence>
<dbReference type="PANTHER" id="PTHR31609">
    <property type="entry name" value="YDJC DEACETYLASE FAMILY MEMBER"/>
    <property type="match status" value="1"/>
</dbReference>
<dbReference type="FunFam" id="3.20.20.370:FF:000006">
    <property type="entry name" value="YdjC chitooligosaccharide deacetylase homolog"/>
    <property type="match status" value="1"/>
</dbReference>
<keyword evidence="10" id="KW-1185">Reference proteome</keyword>
<evidence type="ECO:0000256" key="4">
    <source>
        <dbReference type="ARBA" id="ARBA00018477"/>
    </source>
</evidence>
<evidence type="ECO:0000256" key="3">
    <source>
        <dbReference type="ARBA" id="ARBA00008843"/>
    </source>
</evidence>
<dbReference type="InterPro" id="IPR011330">
    <property type="entry name" value="Glyco_hydro/deAcase_b/a-brl"/>
</dbReference>
<comment type="similarity">
    <text evidence="3">Belongs to the YdjC deacetylase family.</text>
</comment>
<evidence type="ECO:0000256" key="8">
    <source>
        <dbReference type="ARBA" id="ARBA00023277"/>
    </source>
</evidence>
<dbReference type="CDD" id="cd10806">
    <property type="entry name" value="YdjC_like_2"/>
    <property type="match status" value="1"/>
</dbReference>
<comment type="caution">
    <text evidence="9">The sequence shown here is derived from an EMBL/GenBank/DDBJ whole genome shotgun (WGS) entry which is preliminary data.</text>
</comment>
<dbReference type="EMBL" id="VXAO01000556">
    <property type="protein sequence ID" value="NXL48130.1"/>
    <property type="molecule type" value="Genomic_DNA"/>
</dbReference>
<keyword evidence="6" id="KW-0378">Hydrolase</keyword>
<accession>A0A7L0T1A8</accession>
<reference evidence="9 10" key="1">
    <citation type="submission" date="2019-09" db="EMBL/GenBank/DDBJ databases">
        <title>Bird 10,000 Genomes (B10K) Project - Family phase.</title>
        <authorList>
            <person name="Zhang G."/>
        </authorList>
    </citation>
    <scope>NUCLEOTIDE SEQUENCE [LARGE SCALE GENOMIC DNA]</scope>
    <source>
        <strain evidence="9">B10K-DU-009-04</strain>
        <tissue evidence="9">Mixed tissue sample</tissue>
    </source>
</reference>